<evidence type="ECO:0000256" key="1">
    <source>
        <dbReference type="ARBA" id="ARBA00005417"/>
    </source>
</evidence>
<comment type="similarity">
    <text evidence="1">Belongs to the ABC transporter superfamily.</text>
</comment>
<keyword evidence="2" id="KW-0813">Transport</keyword>
<evidence type="ECO:0000256" key="4">
    <source>
        <dbReference type="ARBA" id="ARBA00022840"/>
    </source>
</evidence>
<dbReference type="SMART" id="SM00382">
    <property type="entry name" value="AAA"/>
    <property type="match status" value="1"/>
</dbReference>
<keyword evidence="3" id="KW-0547">Nucleotide-binding</keyword>
<evidence type="ECO:0000313" key="6">
    <source>
        <dbReference type="EMBL" id="TPG46545.1"/>
    </source>
</evidence>
<dbReference type="SUPFAM" id="SSF50331">
    <property type="entry name" value="MOP-like"/>
    <property type="match status" value="1"/>
</dbReference>
<evidence type="ECO:0000256" key="2">
    <source>
        <dbReference type="ARBA" id="ARBA00022448"/>
    </source>
</evidence>
<dbReference type="PROSITE" id="PS00211">
    <property type="entry name" value="ABC_TRANSPORTER_1"/>
    <property type="match status" value="1"/>
</dbReference>
<organism evidence="6 7">
    <name type="scientific">Sphingomonas glacialis</name>
    <dbReference type="NCBI Taxonomy" id="658225"/>
    <lineage>
        <taxon>Bacteria</taxon>
        <taxon>Pseudomonadati</taxon>
        <taxon>Pseudomonadota</taxon>
        <taxon>Alphaproteobacteria</taxon>
        <taxon>Sphingomonadales</taxon>
        <taxon>Sphingomonadaceae</taxon>
        <taxon>Sphingomonas</taxon>
    </lineage>
</organism>
<dbReference type="FunFam" id="3.40.50.300:FF:000042">
    <property type="entry name" value="Maltose/maltodextrin ABC transporter, ATP-binding protein"/>
    <property type="match status" value="1"/>
</dbReference>
<dbReference type="NCBIfam" id="NF008653">
    <property type="entry name" value="PRK11650.1"/>
    <property type="match status" value="1"/>
</dbReference>
<dbReference type="PROSITE" id="PS50893">
    <property type="entry name" value="ABC_TRANSPORTER_2"/>
    <property type="match status" value="1"/>
</dbReference>
<keyword evidence="7" id="KW-1185">Reference proteome</keyword>
<dbReference type="Proteomes" id="UP000319931">
    <property type="component" value="Unassembled WGS sequence"/>
</dbReference>
<dbReference type="InterPro" id="IPR012340">
    <property type="entry name" value="NA-bd_OB-fold"/>
</dbReference>
<dbReference type="InterPro" id="IPR003593">
    <property type="entry name" value="AAA+_ATPase"/>
</dbReference>
<protein>
    <submittedName>
        <fullName evidence="6">sn-glycerol-3-phosphate ABC transporter ATP-binding protein UgpC</fullName>
    </submittedName>
</protein>
<dbReference type="InterPro" id="IPR015855">
    <property type="entry name" value="ABC_transpr_MalK-like"/>
</dbReference>
<feature type="domain" description="ABC transporter" evidence="5">
    <location>
        <begin position="5"/>
        <end position="235"/>
    </location>
</feature>
<keyword evidence="4 6" id="KW-0067">ATP-binding</keyword>
<sequence length="371" mass="40567">MPASLELRDIHKEYGGRQIIKGVSLTVAPSEFLVLVGPSGCGKSTLLRMIAGLEEISSGDLLFDGERVNDWDPARRRIGMVFQSYALYPHMTVAENVGFSLKLAKMPRAERQQRVDDALRTLQLEELHDNKPSQLSGGQRQRVAIGRAIVRNPNAFLFDEPLSNLDASLRIQMRMEISRLHQRLRNTVVYVTHDQVEAMTLADRIVVLEGGVIRQIGAPLDLYERPANRFVAGFIGTPTMAFLQVARCEETSGRLAVKLVGQDEHTPLLELDTVASATRGEGPVTLGIRPEHCRLTAPDGAMLAGTVAMVERLGADTFAFLDLPGAEDTVAVRLGEDASRIAVGDRVGLQFDAEKAHLFDAGGIAVRSPAR</sequence>
<reference evidence="6 7" key="1">
    <citation type="journal article" date="2019" name="Environ. Microbiol.">
        <title>Species interactions and distinct microbial communities in high Arctic permafrost affected cryosols are associated with the CH4 and CO2 gas fluxes.</title>
        <authorList>
            <person name="Altshuler I."/>
            <person name="Hamel J."/>
            <person name="Turney S."/>
            <person name="Magnuson E."/>
            <person name="Levesque R."/>
            <person name="Greer C."/>
            <person name="Whyte L.G."/>
        </authorList>
    </citation>
    <scope>NUCLEOTIDE SEQUENCE [LARGE SCALE GENOMIC DNA]</scope>
    <source>
        <strain evidence="6 7">E6.1</strain>
    </source>
</reference>
<dbReference type="Gene3D" id="3.40.50.300">
    <property type="entry name" value="P-loop containing nucleotide triphosphate hydrolases"/>
    <property type="match status" value="1"/>
</dbReference>
<dbReference type="InterPro" id="IPR003439">
    <property type="entry name" value="ABC_transporter-like_ATP-bd"/>
</dbReference>
<dbReference type="InterPro" id="IPR008995">
    <property type="entry name" value="Mo/tungstate-bd_C_term_dom"/>
</dbReference>
<dbReference type="AlphaFoldDB" id="A0A502FAW0"/>
<dbReference type="GO" id="GO:0005524">
    <property type="term" value="F:ATP binding"/>
    <property type="evidence" value="ECO:0007669"/>
    <property type="project" value="UniProtKB-KW"/>
</dbReference>
<dbReference type="InterPro" id="IPR027417">
    <property type="entry name" value="P-loop_NTPase"/>
</dbReference>
<dbReference type="GO" id="GO:0055052">
    <property type="term" value="C:ATP-binding cassette (ABC) transporter complex, substrate-binding subunit-containing"/>
    <property type="evidence" value="ECO:0007669"/>
    <property type="project" value="TreeGrafter"/>
</dbReference>
<comment type="caution">
    <text evidence="6">The sequence shown here is derived from an EMBL/GenBank/DDBJ whole genome shotgun (WGS) entry which is preliminary data.</text>
</comment>
<dbReference type="EMBL" id="RCZC01000013">
    <property type="protein sequence ID" value="TPG46545.1"/>
    <property type="molecule type" value="Genomic_DNA"/>
</dbReference>
<dbReference type="InterPro" id="IPR017871">
    <property type="entry name" value="ABC_transporter-like_CS"/>
</dbReference>
<dbReference type="InterPro" id="IPR047641">
    <property type="entry name" value="ABC_transpr_MalK/UgpC-like"/>
</dbReference>
<dbReference type="Gene3D" id="2.40.50.100">
    <property type="match status" value="1"/>
</dbReference>
<evidence type="ECO:0000259" key="5">
    <source>
        <dbReference type="PROSITE" id="PS50893"/>
    </source>
</evidence>
<dbReference type="CDD" id="cd03301">
    <property type="entry name" value="ABC_MalK_N"/>
    <property type="match status" value="1"/>
</dbReference>
<accession>A0A502FAW0</accession>
<evidence type="ECO:0000313" key="7">
    <source>
        <dbReference type="Proteomes" id="UP000319931"/>
    </source>
</evidence>
<dbReference type="Pfam" id="PF00005">
    <property type="entry name" value="ABC_tran"/>
    <property type="match status" value="1"/>
</dbReference>
<dbReference type="GO" id="GO:1990060">
    <property type="term" value="C:maltose transport complex"/>
    <property type="evidence" value="ECO:0007669"/>
    <property type="project" value="TreeGrafter"/>
</dbReference>
<gene>
    <name evidence="6" type="primary">ugpC</name>
    <name evidence="6" type="ORF">EAH76_23305</name>
</gene>
<dbReference type="Pfam" id="PF08402">
    <property type="entry name" value="TOBE_2"/>
    <property type="match status" value="1"/>
</dbReference>
<evidence type="ECO:0000256" key="3">
    <source>
        <dbReference type="ARBA" id="ARBA00022741"/>
    </source>
</evidence>
<dbReference type="PANTHER" id="PTHR43875">
    <property type="entry name" value="MALTODEXTRIN IMPORT ATP-BINDING PROTEIN MSMX"/>
    <property type="match status" value="1"/>
</dbReference>
<dbReference type="RefSeq" id="WP_140852664.1">
    <property type="nucleotide sequence ID" value="NZ_RCZC01000013.1"/>
</dbReference>
<dbReference type="SUPFAM" id="SSF52540">
    <property type="entry name" value="P-loop containing nucleoside triphosphate hydrolases"/>
    <property type="match status" value="1"/>
</dbReference>
<dbReference type="GO" id="GO:0016887">
    <property type="term" value="F:ATP hydrolysis activity"/>
    <property type="evidence" value="ECO:0007669"/>
    <property type="project" value="InterPro"/>
</dbReference>
<dbReference type="PANTHER" id="PTHR43875:SF3">
    <property type="entry name" value="MALTOSE_MALTODEXTRIN IMPORT ATP-BINDING PROTEIN MALK"/>
    <property type="match status" value="1"/>
</dbReference>
<proteinExistence type="inferred from homology"/>
<dbReference type="InterPro" id="IPR013611">
    <property type="entry name" value="Transp-assoc_OB_typ2"/>
</dbReference>
<dbReference type="OrthoDB" id="9802264at2"/>
<dbReference type="GO" id="GO:0015423">
    <property type="term" value="F:ABC-type maltose transporter activity"/>
    <property type="evidence" value="ECO:0007669"/>
    <property type="project" value="TreeGrafter"/>
</dbReference>
<name>A0A502FAW0_9SPHN</name>
<dbReference type="Gene3D" id="2.40.50.140">
    <property type="entry name" value="Nucleic acid-binding proteins"/>
    <property type="match status" value="1"/>
</dbReference>